<dbReference type="GO" id="GO:0002161">
    <property type="term" value="F:aminoacyl-tRNA deacylase activity"/>
    <property type="evidence" value="ECO:0007669"/>
    <property type="project" value="InterPro"/>
</dbReference>
<dbReference type="PANTHER" id="PTHR42765:SF1">
    <property type="entry name" value="ISOLEUCINE--TRNA LIGASE, MITOCHONDRIAL"/>
    <property type="match status" value="1"/>
</dbReference>
<dbReference type="SUPFAM" id="SSF52047">
    <property type="entry name" value="RNI-like"/>
    <property type="match status" value="1"/>
</dbReference>
<dbReference type="InterPro" id="IPR032675">
    <property type="entry name" value="LRR_dom_sf"/>
</dbReference>
<keyword evidence="9" id="KW-1185">Reference proteome</keyword>
<dbReference type="PANTHER" id="PTHR42765">
    <property type="entry name" value="SOLEUCYL-TRNA SYNTHETASE"/>
    <property type="match status" value="1"/>
</dbReference>
<protein>
    <submittedName>
        <fullName evidence="8">Isoleucyl-tRNA synthetase, putative</fullName>
        <ecNumber evidence="8">6.1.1.5</ecNumber>
    </submittedName>
</protein>
<dbReference type="OrthoDB" id="10264412at2759"/>
<dbReference type="eggNOG" id="KOG4308">
    <property type="taxonomic scope" value="Eukaryota"/>
</dbReference>
<dbReference type="RefSeq" id="XP_004032257.1">
    <property type="nucleotide sequence ID" value="XM_004032209.1"/>
</dbReference>
<dbReference type="STRING" id="857967.G0QVT2"/>
<evidence type="ECO:0000256" key="5">
    <source>
        <dbReference type="ARBA" id="ARBA00023146"/>
    </source>
</evidence>
<feature type="compositionally biased region" description="Basic and acidic residues" evidence="6">
    <location>
        <begin position="1040"/>
        <end position="1053"/>
    </location>
</feature>
<keyword evidence="3" id="KW-0067">ATP-binding</keyword>
<dbReference type="Gene3D" id="3.80.10.10">
    <property type="entry name" value="Ribonuclease Inhibitor"/>
    <property type="match status" value="2"/>
</dbReference>
<dbReference type="Gene3D" id="3.40.50.620">
    <property type="entry name" value="HUPs"/>
    <property type="match status" value="2"/>
</dbReference>
<name>G0QVT2_ICHMU</name>
<evidence type="ECO:0000313" key="9">
    <source>
        <dbReference type="Proteomes" id="UP000008983"/>
    </source>
</evidence>
<evidence type="ECO:0000256" key="2">
    <source>
        <dbReference type="ARBA" id="ARBA00022741"/>
    </source>
</evidence>
<proteinExistence type="predicted"/>
<sequence length="1059" mass="122848">MINYLFQKKNISKVPFCTINKYQLLEIQEKEIKIIQQKLQLKKDNLYLHIPKTKFNPRFHPLQNEQKYNAQISQNLYQWQQTAFKNSKKQLLMHDLPFQTYGEPHFGHFYNRIQQDIATRFAVLQGIKVTQQIGFNLHGQTIQNQALFEDLEEKKELIKYSDDQIREIAQKYAHKSLDKIINQYKKWGLMYDFYQAYLTSHNSYQKGVLEAFNQLVEEKRIFVDQQICLWSIKYRRSLDDDESEMQLRQKPTNFVCLEIINYKESEYLKDLIRQNKIKKLFVIITINELYQLNSLRAVEINENVEYGIYQMNNGIIFILSRKRFKQHRLYFKEKGAKLIGIQTGRQISQLQLFEEVFQRKINFLNTDQFAINEKFGSGIRSVIPGNNIDDFTLGQKLGIIQKACIDEQGRFTYEKEVPEGLKGLQINNGEANRYIQDLLISKNLLLEGIHELVEINEYIDKKSKEKLILRTQPTVFCMLPNFEKEDFIEKINIVPQNTIEETYSHIKNMLKQKTNKWAISSKAQWGIPIPIFIYKHNTTKYLIDKSIIQHNIQIFQNEGCLSFFNKSIIDLLPQKYKNQSHLLEKANFVFDIWFESGCSWYTQLKSQENEEQNTPTLKQADLSILGTDQCDSWLLSSSLLCIGLREEPFISDESVLATCQVLQYLPQLQVLFLGLDSITLKAETLNQCFQAVSKSAKISNISLSIIHNKIQDSGIEQLAEGISSFQNKNLRKLNLILISNEITSVGAQKLAQAVQKIQSLNTLQVSLYANKLGAEGAQQISEIMLPQLQNFHLDLYFNNITDIGARSLSNKLINMQNLTELKLNLDFNYILNEGGQYIGESLKKLTSLKALNLGVATKNFGTSGFEHIANGISNLVNLEELRLACGVNKLGPFGINYLKIAFSRLDKLKKLDLDYYENSLGDPNGKKVNELLDALGNLEELNLNFAFNNLLDYGTIQILKGIQRLKKLKKLKLDFGSNEIDDDSVESILKEVDIISKQVDQFQFEFLNTAITKEVSEKIRQRYQDINNIKVSVNSNVSKEYLENKKNKKEQKQQKQQQQ</sequence>
<keyword evidence="4" id="KW-0648">Protein biosynthesis</keyword>
<dbReference type="eggNOG" id="KOG0433">
    <property type="taxonomic scope" value="Eukaryota"/>
</dbReference>
<evidence type="ECO:0000313" key="8">
    <source>
        <dbReference type="EMBL" id="EGR30670.1"/>
    </source>
</evidence>
<dbReference type="Proteomes" id="UP000008983">
    <property type="component" value="Unassembled WGS sequence"/>
</dbReference>
<dbReference type="Gene3D" id="3.90.740.10">
    <property type="entry name" value="Valyl/Leucyl/Isoleucyl-tRNA synthetase, editing domain"/>
    <property type="match status" value="1"/>
</dbReference>
<dbReference type="InterPro" id="IPR050081">
    <property type="entry name" value="Ile-tRNA_ligase"/>
</dbReference>
<evidence type="ECO:0000256" key="6">
    <source>
        <dbReference type="SAM" id="MobiDB-lite"/>
    </source>
</evidence>
<dbReference type="AlphaFoldDB" id="G0QVT2"/>
<dbReference type="InterPro" id="IPR014729">
    <property type="entry name" value="Rossmann-like_a/b/a_fold"/>
</dbReference>
<gene>
    <name evidence="8" type="ORF">IMG5_126260</name>
</gene>
<dbReference type="GO" id="GO:0006428">
    <property type="term" value="P:isoleucyl-tRNA aminoacylation"/>
    <property type="evidence" value="ECO:0007669"/>
    <property type="project" value="TreeGrafter"/>
</dbReference>
<dbReference type="EMBL" id="GL983960">
    <property type="protein sequence ID" value="EGR30670.1"/>
    <property type="molecule type" value="Genomic_DNA"/>
</dbReference>
<dbReference type="InterPro" id="IPR009008">
    <property type="entry name" value="Val/Leu/Ile-tRNA-synth_edit"/>
</dbReference>
<dbReference type="GO" id="GO:0005739">
    <property type="term" value="C:mitochondrion"/>
    <property type="evidence" value="ECO:0007669"/>
    <property type="project" value="TreeGrafter"/>
</dbReference>
<reference evidence="8 9" key="1">
    <citation type="submission" date="2011-07" db="EMBL/GenBank/DDBJ databases">
        <authorList>
            <person name="Coyne R."/>
            <person name="Brami D."/>
            <person name="Johnson J."/>
            <person name="Hostetler J."/>
            <person name="Hannick L."/>
            <person name="Clark T."/>
            <person name="Cassidy-Hanley D."/>
            <person name="Inman J."/>
        </authorList>
    </citation>
    <scope>NUCLEOTIDE SEQUENCE [LARGE SCALE GENOMIC DNA]</scope>
    <source>
        <strain evidence="8 9">G5</strain>
    </source>
</reference>
<accession>G0QVT2</accession>
<keyword evidence="2" id="KW-0547">Nucleotide-binding</keyword>
<evidence type="ECO:0000259" key="7">
    <source>
        <dbReference type="Pfam" id="PF00133"/>
    </source>
</evidence>
<dbReference type="GO" id="GO:0005524">
    <property type="term" value="F:ATP binding"/>
    <property type="evidence" value="ECO:0007669"/>
    <property type="project" value="UniProtKB-KW"/>
</dbReference>
<organism evidence="8 9">
    <name type="scientific">Ichthyophthirius multifiliis</name>
    <name type="common">White spot disease agent</name>
    <name type="synonym">Ich</name>
    <dbReference type="NCBI Taxonomy" id="5932"/>
    <lineage>
        <taxon>Eukaryota</taxon>
        <taxon>Sar</taxon>
        <taxon>Alveolata</taxon>
        <taxon>Ciliophora</taxon>
        <taxon>Intramacronucleata</taxon>
        <taxon>Oligohymenophorea</taxon>
        <taxon>Hymenostomatida</taxon>
        <taxon>Ophryoglenina</taxon>
        <taxon>Ichthyophthirius</taxon>
    </lineage>
</organism>
<keyword evidence="5" id="KW-0030">Aminoacyl-tRNA synthetase</keyword>
<dbReference type="GO" id="GO:0004822">
    <property type="term" value="F:isoleucine-tRNA ligase activity"/>
    <property type="evidence" value="ECO:0007669"/>
    <property type="project" value="UniProtKB-EC"/>
</dbReference>
<evidence type="ECO:0000256" key="3">
    <source>
        <dbReference type="ARBA" id="ARBA00022840"/>
    </source>
</evidence>
<dbReference type="InterPro" id="IPR002300">
    <property type="entry name" value="aa-tRNA-synth_Ia"/>
</dbReference>
<dbReference type="InParanoid" id="G0QVT2"/>
<dbReference type="Pfam" id="PF00133">
    <property type="entry name" value="tRNA-synt_1"/>
    <property type="match status" value="1"/>
</dbReference>
<evidence type="ECO:0000256" key="4">
    <source>
        <dbReference type="ARBA" id="ARBA00022917"/>
    </source>
</evidence>
<feature type="region of interest" description="Disordered" evidence="6">
    <location>
        <begin position="1040"/>
        <end position="1059"/>
    </location>
</feature>
<dbReference type="SUPFAM" id="SSF50677">
    <property type="entry name" value="ValRS/IleRS/LeuRS editing domain"/>
    <property type="match status" value="1"/>
</dbReference>
<dbReference type="EC" id="6.1.1.5" evidence="8"/>
<dbReference type="SUPFAM" id="SSF52374">
    <property type="entry name" value="Nucleotidylyl transferase"/>
    <property type="match status" value="1"/>
</dbReference>
<dbReference type="GO" id="GO:0032543">
    <property type="term" value="P:mitochondrial translation"/>
    <property type="evidence" value="ECO:0007669"/>
    <property type="project" value="TreeGrafter"/>
</dbReference>
<dbReference type="GeneID" id="14906786"/>
<keyword evidence="1 8" id="KW-0436">Ligase</keyword>
<evidence type="ECO:0000256" key="1">
    <source>
        <dbReference type="ARBA" id="ARBA00022598"/>
    </source>
</evidence>
<feature type="domain" description="Aminoacyl-tRNA synthetase class Ia" evidence="7">
    <location>
        <begin position="72"/>
        <end position="649"/>
    </location>
</feature>